<dbReference type="RefSeq" id="WP_284324548.1">
    <property type="nucleotide sequence ID" value="NZ_BSPP01000004.1"/>
</dbReference>
<comment type="similarity">
    <text evidence="2">Belongs to the bacterial solute-binding protein 5 family.</text>
</comment>
<feature type="chain" id="PRO_5041246212" evidence="3">
    <location>
        <begin position="23"/>
        <end position="629"/>
    </location>
</feature>
<evidence type="ECO:0000256" key="3">
    <source>
        <dbReference type="SAM" id="SignalP"/>
    </source>
</evidence>
<dbReference type="Gene3D" id="3.10.105.10">
    <property type="entry name" value="Dipeptide-binding Protein, Domain 3"/>
    <property type="match status" value="1"/>
</dbReference>
<evidence type="ECO:0000259" key="4">
    <source>
        <dbReference type="Pfam" id="PF00496"/>
    </source>
</evidence>
<dbReference type="PANTHER" id="PTHR30290">
    <property type="entry name" value="PERIPLASMIC BINDING COMPONENT OF ABC TRANSPORTER"/>
    <property type="match status" value="1"/>
</dbReference>
<evidence type="ECO:0000313" key="6">
    <source>
        <dbReference type="Proteomes" id="UP001157355"/>
    </source>
</evidence>
<evidence type="ECO:0000256" key="2">
    <source>
        <dbReference type="ARBA" id="ARBA00005695"/>
    </source>
</evidence>
<keyword evidence="3" id="KW-0732">Signal</keyword>
<keyword evidence="6" id="KW-1185">Reference proteome</keyword>
<organism evidence="5 6">
    <name type="scientific">Cypionkella aquatica</name>
    <dbReference type="NCBI Taxonomy" id="1756042"/>
    <lineage>
        <taxon>Bacteria</taxon>
        <taxon>Pseudomonadati</taxon>
        <taxon>Pseudomonadota</taxon>
        <taxon>Alphaproteobacteria</taxon>
        <taxon>Rhodobacterales</taxon>
        <taxon>Paracoccaceae</taxon>
        <taxon>Cypionkella</taxon>
    </lineage>
</organism>
<comment type="subcellular location">
    <subcellularLocation>
        <location evidence="1">Periplasm</location>
    </subcellularLocation>
</comment>
<dbReference type="PANTHER" id="PTHR30290:SF62">
    <property type="entry name" value="OLIGOPEPTIDE ABC TRANSPORTER, PERIPLASMIC OLIGOPEPTIDE-BINDING PROTEIN"/>
    <property type="match status" value="1"/>
</dbReference>
<dbReference type="InterPro" id="IPR039424">
    <property type="entry name" value="SBP_5"/>
</dbReference>
<dbReference type="GO" id="GO:0015833">
    <property type="term" value="P:peptide transport"/>
    <property type="evidence" value="ECO:0007669"/>
    <property type="project" value="TreeGrafter"/>
</dbReference>
<dbReference type="SUPFAM" id="SSF53850">
    <property type="entry name" value="Periplasmic binding protein-like II"/>
    <property type="match status" value="1"/>
</dbReference>
<sequence>MITRRTALTLLASVALPSISFAEAPSLAAEVRLGTLPPLPERLPRNPRVVDLPAMGRSTGRYSGSLRMLISGQRDVRLIPIYSYARLVGYNADLRLAPDLLAGFEAEDDRIYTLHLREGHRWSDGSPFTAADFEYCWRDMMNNPELYRGGPPVDLIADGKVVAFEVIDPLTVRYTFASPMPDFLPKLAAPLPLILFAPHQYMRQFHASYQTPEKLAELVEINRVDDWQSLHAKMVRSIRPENPDLPTLEAWRPRTAPPAEQFVFERNPYYHRVDQMGQQLPYFDRIVLAVASAEIIAAKTATGESDLQANGITFPDYTLMKQAEKQHPLKVSLWRRTQGSSVSLLPNLNCNDPVWRKLFQDVRMRRALSVAINRKELNKVNFFGLGRESADTILPDSQLYKPEYASAWAQYDPDLANALLDELGLTERGGGNIRLLPDGRQAGIVVETAGESTMEVDVLELITDHMRDVGIAIYIRSTQRDVFRSRAMGGEVQMAVWQGLDNAVPTADMSPDGLAPTSADQLQWPVWGTWYASAQTAGKAPDMPEAIQLIELLHRWRASTTTPQRTRIWGEMLRLWADQVFSIGTVNAAPQPIVRAVRMRNIPNDALYGFTPTSFLGAYMPDTFYMARE</sequence>
<accession>A0AA37TRS5</accession>
<feature type="domain" description="Solute-binding protein family 5" evidence="4">
    <location>
        <begin position="97"/>
        <end position="507"/>
    </location>
</feature>
<dbReference type="InterPro" id="IPR000914">
    <property type="entry name" value="SBP_5_dom"/>
</dbReference>
<proteinExistence type="inferred from homology"/>
<gene>
    <name evidence="5" type="ORF">GCM10010873_13210</name>
</gene>
<feature type="signal peptide" evidence="3">
    <location>
        <begin position="1"/>
        <end position="22"/>
    </location>
</feature>
<evidence type="ECO:0000313" key="5">
    <source>
        <dbReference type="EMBL" id="GLS86347.1"/>
    </source>
</evidence>
<dbReference type="Proteomes" id="UP001157355">
    <property type="component" value="Unassembled WGS sequence"/>
</dbReference>
<reference evidence="5 6" key="1">
    <citation type="journal article" date="2014" name="Int. J. Syst. Evol. Microbiol.">
        <title>Complete genome sequence of Corynebacterium casei LMG S-19264T (=DSM 44701T), isolated from a smear-ripened cheese.</title>
        <authorList>
            <consortium name="US DOE Joint Genome Institute (JGI-PGF)"/>
            <person name="Walter F."/>
            <person name="Albersmeier A."/>
            <person name="Kalinowski J."/>
            <person name="Ruckert C."/>
        </authorList>
    </citation>
    <scope>NUCLEOTIDE SEQUENCE [LARGE SCALE GENOMIC DNA]</scope>
    <source>
        <strain evidence="5 6">NBRC 111766</strain>
    </source>
</reference>
<comment type="caution">
    <text evidence="5">The sequence shown here is derived from an EMBL/GenBank/DDBJ whole genome shotgun (WGS) entry which is preliminary data.</text>
</comment>
<dbReference type="CDD" id="cd08500">
    <property type="entry name" value="PBP2_NikA_DppA_OppA_like_4"/>
    <property type="match status" value="1"/>
</dbReference>
<dbReference type="EMBL" id="BSPP01000004">
    <property type="protein sequence ID" value="GLS86347.1"/>
    <property type="molecule type" value="Genomic_DNA"/>
</dbReference>
<evidence type="ECO:0000256" key="1">
    <source>
        <dbReference type="ARBA" id="ARBA00004418"/>
    </source>
</evidence>
<dbReference type="GO" id="GO:1904680">
    <property type="term" value="F:peptide transmembrane transporter activity"/>
    <property type="evidence" value="ECO:0007669"/>
    <property type="project" value="TreeGrafter"/>
</dbReference>
<protein>
    <submittedName>
        <fullName evidence="5">Peptide ABC transporter substrate-binding protein</fullName>
    </submittedName>
</protein>
<name>A0AA37TRS5_9RHOB</name>
<dbReference type="Gene3D" id="3.40.190.10">
    <property type="entry name" value="Periplasmic binding protein-like II"/>
    <property type="match status" value="1"/>
</dbReference>
<dbReference type="Pfam" id="PF00496">
    <property type="entry name" value="SBP_bac_5"/>
    <property type="match status" value="1"/>
</dbReference>
<dbReference type="AlphaFoldDB" id="A0AA37TRS5"/>